<keyword evidence="5 7" id="KW-0472">Membrane</keyword>
<evidence type="ECO:0000259" key="8">
    <source>
        <dbReference type="PROSITE" id="PS50850"/>
    </source>
</evidence>
<evidence type="ECO:0000313" key="10">
    <source>
        <dbReference type="Proteomes" id="UP000253507"/>
    </source>
</evidence>
<feature type="transmembrane region" description="Helical" evidence="7">
    <location>
        <begin position="185"/>
        <end position="211"/>
    </location>
</feature>
<feature type="transmembrane region" description="Helical" evidence="7">
    <location>
        <begin position="130"/>
        <end position="150"/>
    </location>
</feature>
<protein>
    <submittedName>
        <fullName evidence="9">MFS transporter</fullName>
    </submittedName>
</protein>
<feature type="transmembrane region" description="Helical" evidence="7">
    <location>
        <begin position="251"/>
        <end position="270"/>
    </location>
</feature>
<comment type="subcellular location">
    <subcellularLocation>
        <location evidence="1">Cell membrane</location>
        <topology evidence="1">Multi-pass membrane protein</topology>
    </subcellularLocation>
</comment>
<accession>A0A367EZW5</accession>
<name>A0A367EZW5_9ACTN</name>
<feature type="transmembrane region" description="Helical" evidence="7">
    <location>
        <begin position="97"/>
        <end position="118"/>
    </location>
</feature>
<organism evidence="9 10">
    <name type="scientific">Streptomyces reniochalinae</name>
    <dbReference type="NCBI Taxonomy" id="2250578"/>
    <lineage>
        <taxon>Bacteria</taxon>
        <taxon>Bacillati</taxon>
        <taxon>Actinomycetota</taxon>
        <taxon>Actinomycetes</taxon>
        <taxon>Kitasatosporales</taxon>
        <taxon>Streptomycetaceae</taxon>
        <taxon>Streptomyces</taxon>
    </lineage>
</organism>
<dbReference type="EMBL" id="QOIM01000024">
    <property type="protein sequence ID" value="RCG22730.1"/>
    <property type="molecule type" value="Genomic_DNA"/>
</dbReference>
<feature type="region of interest" description="Disordered" evidence="6">
    <location>
        <begin position="1"/>
        <end position="81"/>
    </location>
</feature>
<dbReference type="Pfam" id="PF07690">
    <property type="entry name" value="MFS_1"/>
    <property type="match status" value="1"/>
</dbReference>
<dbReference type="InterPro" id="IPR036259">
    <property type="entry name" value="MFS_trans_sf"/>
</dbReference>
<dbReference type="PANTHER" id="PTHR23513">
    <property type="entry name" value="INTEGRAL MEMBRANE EFFLUX PROTEIN-RELATED"/>
    <property type="match status" value="1"/>
</dbReference>
<feature type="transmembrane region" description="Helical" evidence="7">
    <location>
        <begin position="223"/>
        <end position="245"/>
    </location>
</feature>
<dbReference type="AlphaFoldDB" id="A0A367EZW5"/>
<dbReference type="InterPro" id="IPR020846">
    <property type="entry name" value="MFS_dom"/>
</dbReference>
<sequence>MVRPAVAGRGRGAHGVHGDRRGARGPPSTGRARLRPGAEGLLRPRPQKKCLTVQGRVPHTHRVTPPASSRPRGRGADSAQRLPLRALMRRRGFRGLASGRALTYFGNAMAPVVLAFAVLDMGGSAVDVGLVVGARSVSNVVLLLFGGLLADRLPRALVLQGAALAAALVQSGVGLALLAGRAPMGALLVLSVVQGAVAAVSVPASAALIPLTVPADELRPANALSRMGVNAGMIAGTSLGGLLAAVASPGWGMVLDGAAFAGASLAFRLAGRERASVREQTGTVAAPARPWRELREGWKEFVSRTWVWVVVLQFFVVNAVAAGGIQVLGPTVADATFGRTAWGFVLATQMAGALAGGVLVARSRARHALRLGVAVVVLDALPLVALAQSADVAVLVVAMFINGIAIEQFGVAWDLSLQENVPQERLARVYSYDALGSTLALPVGEMAAGPFAERFGVRPTLLCGVALVTLATVGALCSRQVRGLTTGQSRPAAGPPVVETRA</sequence>
<evidence type="ECO:0000256" key="7">
    <source>
        <dbReference type="SAM" id="Phobius"/>
    </source>
</evidence>
<feature type="transmembrane region" description="Helical" evidence="7">
    <location>
        <begin position="305"/>
        <end position="329"/>
    </location>
</feature>
<keyword evidence="4 7" id="KW-1133">Transmembrane helix</keyword>
<dbReference type="OrthoDB" id="3539228at2"/>
<feature type="transmembrane region" description="Helical" evidence="7">
    <location>
        <begin position="157"/>
        <end position="179"/>
    </location>
</feature>
<feature type="transmembrane region" description="Helical" evidence="7">
    <location>
        <begin position="368"/>
        <end position="387"/>
    </location>
</feature>
<dbReference type="GO" id="GO:0022857">
    <property type="term" value="F:transmembrane transporter activity"/>
    <property type="evidence" value="ECO:0007669"/>
    <property type="project" value="InterPro"/>
</dbReference>
<dbReference type="PROSITE" id="PS50850">
    <property type="entry name" value="MFS"/>
    <property type="match status" value="1"/>
</dbReference>
<evidence type="ECO:0000256" key="1">
    <source>
        <dbReference type="ARBA" id="ARBA00004651"/>
    </source>
</evidence>
<gene>
    <name evidence="9" type="ORF">DQ392_06400</name>
</gene>
<feature type="transmembrane region" description="Helical" evidence="7">
    <location>
        <begin position="341"/>
        <end position="361"/>
    </location>
</feature>
<reference evidence="9 10" key="1">
    <citation type="submission" date="2018-06" db="EMBL/GenBank/DDBJ databases">
        <title>Streptomyces reniochalinae sp. nov. and Streptomyces diacarnus sp. nov. from marine sponges.</title>
        <authorList>
            <person name="Li L."/>
        </authorList>
    </citation>
    <scope>NUCLEOTIDE SEQUENCE [LARGE SCALE GENOMIC DNA]</scope>
    <source>
        <strain evidence="9 10">LHW50302</strain>
    </source>
</reference>
<dbReference type="Proteomes" id="UP000253507">
    <property type="component" value="Unassembled WGS sequence"/>
</dbReference>
<keyword evidence="10" id="KW-1185">Reference proteome</keyword>
<proteinExistence type="predicted"/>
<evidence type="ECO:0000256" key="2">
    <source>
        <dbReference type="ARBA" id="ARBA00022475"/>
    </source>
</evidence>
<feature type="transmembrane region" description="Helical" evidence="7">
    <location>
        <begin position="457"/>
        <end position="477"/>
    </location>
</feature>
<evidence type="ECO:0000313" key="9">
    <source>
        <dbReference type="EMBL" id="RCG22730.1"/>
    </source>
</evidence>
<feature type="domain" description="Major facilitator superfamily (MFS) profile" evidence="8">
    <location>
        <begin position="92"/>
        <end position="482"/>
    </location>
</feature>
<dbReference type="SUPFAM" id="SSF103473">
    <property type="entry name" value="MFS general substrate transporter"/>
    <property type="match status" value="1"/>
</dbReference>
<evidence type="ECO:0000256" key="6">
    <source>
        <dbReference type="SAM" id="MobiDB-lite"/>
    </source>
</evidence>
<evidence type="ECO:0000256" key="5">
    <source>
        <dbReference type="ARBA" id="ARBA00023136"/>
    </source>
</evidence>
<dbReference type="CDD" id="cd06173">
    <property type="entry name" value="MFS_MefA_like"/>
    <property type="match status" value="1"/>
</dbReference>
<dbReference type="GO" id="GO:0005886">
    <property type="term" value="C:plasma membrane"/>
    <property type="evidence" value="ECO:0007669"/>
    <property type="project" value="UniProtKB-SubCell"/>
</dbReference>
<dbReference type="Gene3D" id="1.20.1250.20">
    <property type="entry name" value="MFS general substrate transporter like domains"/>
    <property type="match status" value="1"/>
</dbReference>
<dbReference type="InterPro" id="IPR011701">
    <property type="entry name" value="MFS"/>
</dbReference>
<evidence type="ECO:0000256" key="4">
    <source>
        <dbReference type="ARBA" id="ARBA00022989"/>
    </source>
</evidence>
<evidence type="ECO:0000256" key="3">
    <source>
        <dbReference type="ARBA" id="ARBA00022692"/>
    </source>
</evidence>
<keyword evidence="2" id="KW-1003">Cell membrane</keyword>
<comment type="caution">
    <text evidence="9">The sequence shown here is derived from an EMBL/GenBank/DDBJ whole genome shotgun (WGS) entry which is preliminary data.</text>
</comment>
<dbReference type="PANTHER" id="PTHR23513:SF11">
    <property type="entry name" value="STAPHYLOFERRIN A TRANSPORTER"/>
    <property type="match status" value="1"/>
</dbReference>
<keyword evidence="3 7" id="KW-0812">Transmembrane</keyword>